<gene>
    <name evidence="7" type="primary">lafA</name>
    <name evidence="7" type="ORF">GCM10008111_19130</name>
</gene>
<comment type="caution">
    <text evidence="7">The sequence shown here is derived from an EMBL/GenBank/DDBJ whole genome shotgun (WGS) entry which is preliminary data.</text>
</comment>
<dbReference type="Pfam" id="PF00669">
    <property type="entry name" value="Flagellin_N"/>
    <property type="match status" value="1"/>
</dbReference>
<keyword evidence="7" id="KW-0969">Cilium</keyword>
<dbReference type="PRINTS" id="PR00207">
    <property type="entry name" value="FLAGELLIN"/>
</dbReference>
<keyword evidence="8" id="KW-1185">Reference proteome</keyword>
<dbReference type="SUPFAM" id="SSF64518">
    <property type="entry name" value="Phase 1 flagellin"/>
    <property type="match status" value="1"/>
</dbReference>
<dbReference type="Gene3D" id="1.20.1330.10">
    <property type="entry name" value="f41 fragment of flagellin, N-terminal domain"/>
    <property type="match status" value="1"/>
</dbReference>
<dbReference type="Pfam" id="PF00700">
    <property type="entry name" value="Flagellin_C"/>
    <property type="match status" value="1"/>
</dbReference>
<evidence type="ECO:0000259" key="5">
    <source>
        <dbReference type="Pfam" id="PF00669"/>
    </source>
</evidence>
<keyword evidence="7" id="KW-0282">Flagellum</keyword>
<keyword evidence="7" id="KW-0966">Cell projection</keyword>
<accession>A0ABQ2WMN6</accession>
<dbReference type="EMBL" id="BMYR01000007">
    <property type="protein sequence ID" value="GGW63267.1"/>
    <property type="molecule type" value="Genomic_DNA"/>
</dbReference>
<comment type="subcellular location">
    <subcellularLocation>
        <location evidence="4">Secreted</location>
    </subcellularLocation>
    <subcellularLocation>
        <location evidence="4">Bacterial flagellum</location>
    </subcellularLocation>
</comment>
<evidence type="ECO:0000259" key="6">
    <source>
        <dbReference type="Pfam" id="PF00700"/>
    </source>
</evidence>
<evidence type="ECO:0000256" key="2">
    <source>
        <dbReference type="ARBA" id="ARBA00022525"/>
    </source>
</evidence>
<protein>
    <recommendedName>
        <fullName evidence="4">Flagellin</fullName>
    </recommendedName>
</protein>
<evidence type="ECO:0000256" key="3">
    <source>
        <dbReference type="ARBA" id="ARBA00023143"/>
    </source>
</evidence>
<feature type="domain" description="Flagellin N-terminal" evidence="5">
    <location>
        <begin position="11"/>
        <end position="136"/>
    </location>
</feature>
<evidence type="ECO:0000256" key="4">
    <source>
        <dbReference type="RuleBase" id="RU362073"/>
    </source>
</evidence>
<evidence type="ECO:0000256" key="1">
    <source>
        <dbReference type="ARBA" id="ARBA00005709"/>
    </source>
</evidence>
<dbReference type="PANTHER" id="PTHR42792:SF2">
    <property type="entry name" value="FLAGELLIN"/>
    <property type="match status" value="1"/>
</dbReference>
<comment type="similarity">
    <text evidence="1 4">Belongs to the bacterial flagellin family.</text>
</comment>
<dbReference type="PANTHER" id="PTHR42792">
    <property type="entry name" value="FLAGELLIN"/>
    <property type="match status" value="1"/>
</dbReference>
<comment type="function">
    <text evidence="4">Flagellin is the subunit protein which polymerizes to form the filaments of bacterial flagella.</text>
</comment>
<reference evidence="8" key="1">
    <citation type="journal article" date="2019" name="Int. J. Syst. Evol. Microbiol.">
        <title>The Global Catalogue of Microorganisms (GCM) 10K type strain sequencing project: providing services to taxonomists for standard genome sequencing and annotation.</title>
        <authorList>
            <consortium name="The Broad Institute Genomics Platform"/>
            <consortium name="The Broad Institute Genome Sequencing Center for Infectious Disease"/>
            <person name="Wu L."/>
            <person name="Ma J."/>
        </authorList>
    </citation>
    <scope>NUCLEOTIDE SEQUENCE [LARGE SCALE GENOMIC DNA]</scope>
    <source>
        <strain evidence="8">KCTC 23723</strain>
    </source>
</reference>
<sequence length="263" mass="27568">MAMKVNTPNTNILNNVLQQQQKLAQQQATGKRINSAADDSAGLQIANRLSSTLNAQGQGQRNLADGIAFARVYDQALQGINDNVLELERLTIAAGNGIYNDADRQALQTEANGYLANIQQGLGAEFAGKALFTDSNLTFNAGESSVALQTTDLSAVLADQNLFNLDITQPANQANNLATLRSTAEQLGAFQADIGASINAFQGTANAVSGQQVATAEARSRIADLDFAKASAERAANGILAQSSINVAMQARVTSEQALSLLS</sequence>
<keyword evidence="2 4" id="KW-0964">Secreted</keyword>
<dbReference type="Proteomes" id="UP000634667">
    <property type="component" value="Unassembled WGS sequence"/>
</dbReference>
<evidence type="ECO:0000313" key="7">
    <source>
        <dbReference type="EMBL" id="GGW63267.1"/>
    </source>
</evidence>
<organism evidence="7 8">
    <name type="scientific">Alishewanella tabrizica</name>
    <dbReference type="NCBI Taxonomy" id="671278"/>
    <lineage>
        <taxon>Bacteria</taxon>
        <taxon>Pseudomonadati</taxon>
        <taxon>Pseudomonadota</taxon>
        <taxon>Gammaproteobacteria</taxon>
        <taxon>Alteromonadales</taxon>
        <taxon>Alteromonadaceae</taxon>
        <taxon>Alishewanella</taxon>
    </lineage>
</organism>
<evidence type="ECO:0000313" key="8">
    <source>
        <dbReference type="Proteomes" id="UP000634667"/>
    </source>
</evidence>
<proteinExistence type="inferred from homology"/>
<dbReference type="InterPro" id="IPR001029">
    <property type="entry name" value="Flagellin_N"/>
</dbReference>
<keyword evidence="3 4" id="KW-0975">Bacterial flagellum</keyword>
<dbReference type="InterPro" id="IPR001492">
    <property type="entry name" value="Flagellin"/>
</dbReference>
<dbReference type="InterPro" id="IPR046358">
    <property type="entry name" value="Flagellin_C"/>
</dbReference>
<feature type="domain" description="Flagellin C-terminal" evidence="6">
    <location>
        <begin position="183"/>
        <end position="262"/>
    </location>
</feature>
<name>A0ABQ2WMN6_9ALTE</name>